<gene>
    <name evidence="1" type="ORF">CRG98_035028</name>
</gene>
<dbReference type="EMBL" id="PGOL01002862">
    <property type="protein sequence ID" value="PKI44577.1"/>
    <property type="molecule type" value="Genomic_DNA"/>
</dbReference>
<keyword evidence="2" id="KW-1185">Reference proteome</keyword>
<protein>
    <submittedName>
        <fullName evidence="1">Uncharacterized protein</fullName>
    </submittedName>
</protein>
<comment type="caution">
    <text evidence="1">The sequence shown here is derived from an EMBL/GenBank/DDBJ whole genome shotgun (WGS) entry which is preliminary data.</text>
</comment>
<dbReference type="Proteomes" id="UP000233551">
    <property type="component" value="Unassembled WGS sequence"/>
</dbReference>
<evidence type="ECO:0000313" key="2">
    <source>
        <dbReference type="Proteomes" id="UP000233551"/>
    </source>
</evidence>
<sequence>MFKGFLIILTLPREEVVTVRGPIHLAQPPFHPFLLYRVPFSLPNFLSLFRACLGFGTFGAVHERLDPPLRSPTSPILHHAVVGASVSTSFSPSCSCCHLSGLVTRRAQAESCDSQGRFPDSFPRARGRGLRGFGCTKGTHDHLLAAGAVRLLGPPEALGLFFLETVRFT</sequence>
<dbReference type="AlphaFoldDB" id="A0A2I0IKQ7"/>
<name>A0A2I0IKQ7_PUNGR</name>
<proteinExistence type="predicted"/>
<organism evidence="1 2">
    <name type="scientific">Punica granatum</name>
    <name type="common">Pomegranate</name>
    <dbReference type="NCBI Taxonomy" id="22663"/>
    <lineage>
        <taxon>Eukaryota</taxon>
        <taxon>Viridiplantae</taxon>
        <taxon>Streptophyta</taxon>
        <taxon>Embryophyta</taxon>
        <taxon>Tracheophyta</taxon>
        <taxon>Spermatophyta</taxon>
        <taxon>Magnoliopsida</taxon>
        <taxon>eudicotyledons</taxon>
        <taxon>Gunneridae</taxon>
        <taxon>Pentapetalae</taxon>
        <taxon>rosids</taxon>
        <taxon>malvids</taxon>
        <taxon>Myrtales</taxon>
        <taxon>Lythraceae</taxon>
        <taxon>Punica</taxon>
    </lineage>
</organism>
<accession>A0A2I0IKQ7</accession>
<evidence type="ECO:0000313" key="1">
    <source>
        <dbReference type="EMBL" id="PKI44577.1"/>
    </source>
</evidence>
<reference evidence="1 2" key="1">
    <citation type="submission" date="2017-11" db="EMBL/GenBank/DDBJ databases">
        <title>De-novo sequencing of pomegranate (Punica granatum L.) genome.</title>
        <authorList>
            <person name="Akparov Z."/>
            <person name="Amiraslanov A."/>
            <person name="Hajiyeva S."/>
            <person name="Abbasov M."/>
            <person name="Kaur K."/>
            <person name="Hamwieh A."/>
            <person name="Solovyev V."/>
            <person name="Salamov A."/>
            <person name="Braich B."/>
            <person name="Kosarev P."/>
            <person name="Mahmoud A."/>
            <person name="Hajiyev E."/>
            <person name="Babayeva S."/>
            <person name="Izzatullayeva V."/>
            <person name="Mammadov A."/>
            <person name="Mammadov A."/>
            <person name="Sharifova S."/>
            <person name="Ojaghi J."/>
            <person name="Eynullazada K."/>
            <person name="Bayramov B."/>
            <person name="Abdulazimova A."/>
            <person name="Shahmuradov I."/>
        </authorList>
    </citation>
    <scope>NUCLEOTIDE SEQUENCE [LARGE SCALE GENOMIC DNA]</scope>
    <source>
        <strain evidence="2">cv. AG2017</strain>
        <tissue evidence="1">Leaf</tissue>
    </source>
</reference>